<dbReference type="GO" id="GO:0005654">
    <property type="term" value="C:nucleoplasm"/>
    <property type="evidence" value="ECO:0007669"/>
    <property type="project" value="TreeGrafter"/>
</dbReference>
<keyword evidence="3" id="KW-0508">mRNA splicing</keyword>
<dbReference type="Proteomes" id="UP000192223">
    <property type="component" value="Unplaced"/>
</dbReference>
<evidence type="ECO:0000256" key="4">
    <source>
        <dbReference type="ARBA" id="ARBA00023242"/>
    </source>
</evidence>
<dbReference type="InterPro" id="IPR000467">
    <property type="entry name" value="G_patch_dom"/>
</dbReference>
<keyword evidence="2" id="KW-0507">mRNA processing</keyword>
<keyword evidence="7" id="KW-1185">Reference proteome</keyword>
<evidence type="ECO:0000259" key="6">
    <source>
        <dbReference type="PROSITE" id="PS50174"/>
    </source>
</evidence>
<protein>
    <submittedName>
        <fullName evidence="8 9">Activating transcription factor 7-interacting protein 1 isoform X1</fullName>
    </submittedName>
</protein>
<dbReference type="InterPro" id="IPR000061">
    <property type="entry name" value="Surp"/>
</dbReference>
<dbReference type="PANTHER" id="PTHR23340">
    <property type="entry name" value="ARGININE/SERINE RICH SPLICING FACTOR SF4/14"/>
    <property type="match status" value="1"/>
</dbReference>
<keyword evidence="4" id="KW-0539">Nucleus</keyword>
<dbReference type="AlphaFoldDB" id="A0A1W4W595"/>
<feature type="compositionally biased region" description="Polar residues" evidence="5">
    <location>
        <begin position="62"/>
        <end position="73"/>
    </location>
</feature>
<dbReference type="Pfam" id="PF01805">
    <property type="entry name" value="Surp"/>
    <property type="match status" value="1"/>
</dbReference>
<dbReference type="RefSeq" id="XP_018319301.1">
    <property type="nucleotide sequence ID" value="XM_018463799.2"/>
</dbReference>
<evidence type="ECO:0000256" key="5">
    <source>
        <dbReference type="SAM" id="MobiDB-lite"/>
    </source>
</evidence>
<accession>A0A1W4W595</accession>
<dbReference type="STRING" id="224129.A0A1W4W595"/>
<gene>
    <name evidence="8 9" type="primary">LOC108732823</name>
</gene>
<organism evidence="7 8">
    <name type="scientific">Agrilus planipennis</name>
    <name type="common">Emerald ash borer</name>
    <name type="synonym">Agrilus marcopoli</name>
    <dbReference type="NCBI Taxonomy" id="224129"/>
    <lineage>
        <taxon>Eukaryota</taxon>
        <taxon>Metazoa</taxon>
        <taxon>Ecdysozoa</taxon>
        <taxon>Arthropoda</taxon>
        <taxon>Hexapoda</taxon>
        <taxon>Insecta</taxon>
        <taxon>Pterygota</taxon>
        <taxon>Neoptera</taxon>
        <taxon>Endopterygota</taxon>
        <taxon>Coleoptera</taxon>
        <taxon>Polyphaga</taxon>
        <taxon>Elateriformia</taxon>
        <taxon>Buprestoidea</taxon>
        <taxon>Buprestidae</taxon>
        <taxon>Agrilinae</taxon>
        <taxon>Agrilus</taxon>
    </lineage>
</organism>
<feature type="compositionally biased region" description="Pro residues" evidence="5">
    <location>
        <begin position="390"/>
        <end position="434"/>
    </location>
</feature>
<dbReference type="RefSeq" id="XP_018319302.1">
    <property type="nucleotide sequence ID" value="XM_018463800.2"/>
</dbReference>
<evidence type="ECO:0000313" key="9">
    <source>
        <dbReference type="RefSeq" id="XP_018319302.1"/>
    </source>
</evidence>
<feature type="region of interest" description="Disordered" evidence="5">
    <location>
        <begin position="1"/>
        <end position="74"/>
    </location>
</feature>
<dbReference type="Pfam" id="PF01585">
    <property type="entry name" value="G-patch"/>
    <property type="match status" value="1"/>
</dbReference>
<dbReference type="KEGG" id="apln:108732823"/>
<dbReference type="OrthoDB" id="4822at2759"/>
<dbReference type="SUPFAM" id="SSF109905">
    <property type="entry name" value="Surp module (SWAP domain)"/>
    <property type="match status" value="1"/>
</dbReference>
<comment type="subcellular location">
    <subcellularLocation>
        <location evidence="1">Nucleus</location>
    </subcellularLocation>
</comment>
<feature type="compositionally biased region" description="Basic residues" evidence="5">
    <location>
        <begin position="109"/>
        <end position="128"/>
    </location>
</feature>
<feature type="region of interest" description="Disordered" evidence="5">
    <location>
        <begin position="359"/>
        <end position="434"/>
    </location>
</feature>
<evidence type="ECO:0000313" key="7">
    <source>
        <dbReference type="Proteomes" id="UP000192223"/>
    </source>
</evidence>
<proteinExistence type="predicted"/>
<feature type="region of interest" description="Disordered" evidence="5">
    <location>
        <begin position="668"/>
        <end position="719"/>
    </location>
</feature>
<feature type="domain" description="G-patch" evidence="6">
    <location>
        <begin position="904"/>
        <end position="951"/>
    </location>
</feature>
<evidence type="ECO:0000256" key="1">
    <source>
        <dbReference type="ARBA" id="ARBA00004123"/>
    </source>
</evidence>
<name>A0A1W4W595_AGRPL</name>
<evidence type="ECO:0000256" key="3">
    <source>
        <dbReference type="ARBA" id="ARBA00023187"/>
    </source>
</evidence>
<evidence type="ECO:0000313" key="8">
    <source>
        <dbReference type="RefSeq" id="XP_018319301.1"/>
    </source>
</evidence>
<feature type="compositionally biased region" description="Pro residues" evidence="5">
    <location>
        <begin position="367"/>
        <end position="378"/>
    </location>
</feature>
<dbReference type="GO" id="GO:0008380">
    <property type="term" value="P:RNA splicing"/>
    <property type="evidence" value="ECO:0007669"/>
    <property type="project" value="UniProtKB-KW"/>
</dbReference>
<feature type="compositionally biased region" description="Basic and acidic residues" evidence="5">
    <location>
        <begin position="15"/>
        <end position="61"/>
    </location>
</feature>
<dbReference type="Gene3D" id="1.10.10.790">
    <property type="entry name" value="Surp module"/>
    <property type="match status" value="1"/>
</dbReference>
<dbReference type="PROSITE" id="PS50174">
    <property type="entry name" value="G_PATCH"/>
    <property type="match status" value="1"/>
</dbReference>
<reference evidence="8 9" key="1">
    <citation type="submission" date="2025-04" db="UniProtKB">
        <authorList>
            <consortium name="RefSeq"/>
        </authorList>
    </citation>
    <scope>IDENTIFICATION</scope>
    <source>
        <tissue evidence="8 9">Entire body</tissue>
    </source>
</reference>
<dbReference type="PANTHER" id="PTHR23340:SF0">
    <property type="entry name" value="SURP AND G-PATCH DOMAIN-CONTAINING PROTEIN 1 ISOFORM X1"/>
    <property type="match status" value="1"/>
</dbReference>
<evidence type="ECO:0000256" key="2">
    <source>
        <dbReference type="ARBA" id="ARBA00022664"/>
    </source>
</evidence>
<feature type="region of interest" description="Disordered" evidence="5">
    <location>
        <begin position="93"/>
        <end position="135"/>
    </location>
</feature>
<dbReference type="InterPro" id="IPR035967">
    <property type="entry name" value="SWAP/Surp_sf"/>
</dbReference>
<dbReference type="SMART" id="SM00443">
    <property type="entry name" value="G_patch"/>
    <property type="match status" value="1"/>
</dbReference>
<dbReference type="GO" id="GO:0003723">
    <property type="term" value="F:RNA binding"/>
    <property type="evidence" value="ECO:0007669"/>
    <property type="project" value="InterPro"/>
</dbReference>
<dbReference type="GeneID" id="108732823"/>
<dbReference type="GO" id="GO:0006397">
    <property type="term" value="P:mRNA processing"/>
    <property type="evidence" value="ECO:0007669"/>
    <property type="project" value="UniProtKB-KW"/>
</dbReference>
<sequence length="988" mass="109614">MSRKGIVDVFQTKTTRNDRYAQMSHQEKLIEQKKREIQAKVEQKRKSGNSEKSEKNKDTKSYTKSYNQFSNDGSFMDQFKQMKDKKIDQKLKSFKFSQEKSHSEDRNRNNRWSHRRRSPSPISSRHKFSDKFQNNEPKISISTSYTNFISQANFNVQTSQSIITPENAVGQPLLKNDQSSSNVTFPPPTQTSTTVISALPLMLNAPPPPIIQQNAVLMQQPALPSTAVITSEIRTPTIITSLSLPPPTSAIGPQNAPDLTGATLPVLGPENALNIPTLRSMTSVELASIPSPNPLQLQSIPQPEPINTMNIPPPAPLQVQNIPPPSSIQLNEIPKPKPIDIINIPTPTEVATNLENSMSDPDFIKNIPPPNKSIPPPSIQDTTISANISVPPPDISNPGPTCMPPPNVSSQNIPPPPSLALLPPSPQSVPPPLPQSVSSLIISENVGQSVMTPQTIIVHSVPPPSQNIQSLQLLSPSSTIQNVSSQLPLQTVSQTLPPTPVIPVTLTLQSGTEVSNATETNVIISQQLLQGNPGQISVATPNLNIHYPPPIVNNNIQGLQQTFITQPPPITNHTMPPMNIPPPASIPNSAPPQEIKSLQAVYSSGTAEYEAMVSLGRMVAQCGPGIEDIVRQRKQQDPHLWFLFHKESAPYRQYQQLVEQFSVETEREKKEFRNAQQNENNLMKGENSDLNEKDNDQDSGAGKRRRRSRWGDKDQKMTLPTMMMVGNSNASVTPTSIPINIAINPVLNVLPPVPVVCPQKSQGPVLLTSLTRNDPAFIQYVKQTYGSVDLTEEDWKKAEDNFKVSLLYQEMLKKKQEAERLAKTGKHKYDYDSDEETDGGTWEHKLREKEMQKTQTWAVELTKNAEGKHHIGDFLPPEELQKFLDKKGKGPNDGSDYKDFKIKEDNIGFKMLQKLGWSEGQGLGATASGIVEPVNKALVRDQNQGLGLASSAVEENDDEYESYRKRMMLAYRFRPNPLVRNFSYKHTN</sequence>
<feature type="compositionally biased region" description="Basic and acidic residues" evidence="5">
    <location>
        <begin position="686"/>
        <end position="696"/>
    </location>
</feature>
<feature type="compositionally biased region" description="Basic and acidic residues" evidence="5">
    <location>
        <begin position="93"/>
        <end position="108"/>
    </location>
</feature>
<dbReference type="InterPro" id="IPR040169">
    <property type="entry name" value="SUGP1/2"/>
</dbReference>